<dbReference type="SMART" id="SM00382">
    <property type="entry name" value="AAA"/>
    <property type="match status" value="1"/>
</dbReference>
<evidence type="ECO:0000256" key="3">
    <source>
        <dbReference type="ARBA" id="ARBA00022840"/>
    </source>
</evidence>
<dbReference type="Pfam" id="PF00005">
    <property type="entry name" value="ABC_tran"/>
    <property type="match status" value="1"/>
</dbReference>
<dbReference type="AlphaFoldDB" id="A0A7X1ZCL5"/>
<evidence type="ECO:0000256" key="1">
    <source>
        <dbReference type="ARBA" id="ARBA00022448"/>
    </source>
</evidence>
<dbReference type="OrthoDB" id="9802264at2"/>
<dbReference type="InterPro" id="IPR027417">
    <property type="entry name" value="P-loop_NTPase"/>
</dbReference>
<dbReference type="PROSITE" id="PS50893">
    <property type="entry name" value="ABC_TRANSPORTER_2"/>
    <property type="match status" value="1"/>
</dbReference>
<dbReference type="RefSeq" id="WP_153339922.1">
    <property type="nucleotide sequence ID" value="NZ_WIVE01000001.1"/>
</dbReference>
<evidence type="ECO:0000313" key="5">
    <source>
        <dbReference type="EMBL" id="MQX34937.1"/>
    </source>
</evidence>
<dbReference type="SUPFAM" id="SSF52540">
    <property type="entry name" value="P-loop containing nucleoside triphosphate hydrolases"/>
    <property type="match status" value="1"/>
</dbReference>
<dbReference type="GO" id="GO:0005524">
    <property type="term" value="F:ATP binding"/>
    <property type="evidence" value="ECO:0007669"/>
    <property type="project" value="UniProtKB-KW"/>
</dbReference>
<organism evidence="5 6">
    <name type="scientific">Roseospira navarrensis</name>
    <dbReference type="NCBI Taxonomy" id="140058"/>
    <lineage>
        <taxon>Bacteria</taxon>
        <taxon>Pseudomonadati</taxon>
        <taxon>Pseudomonadota</taxon>
        <taxon>Alphaproteobacteria</taxon>
        <taxon>Rhodospirillales</taxon>
        <taxon>Rhodospirillaceae</taxon>
        <taxon>Roseospira</taxon>
    </lineage>
</organism>
<dbReference type="PANTHER" id="PTHR43023:SF6">
    <property type="entry name" value="INTERMEMBRANE PHOSPHOLIPID TRANSPORT SYSTEM ATP-BINDING PROTEIN MLAF"/>
    <property type="match status" value="1"/>
</dbReference>
<dbReference type="InterPro" id="IPR003439">
    <property type="entry name" value="ABC_transporter-like_ATP-bd"/>
</dbReference>
<dbReference type="InterPro" id="IPR017871">
    <property type="entry name" value="ABC_transporter-like_CS"/>
</dbReference>
<keyword evidence="1" id="KW-0813">Transport</keyword>
<keyword evidence="3 5" id="KW-0067">ATP-binding</keyword>
<gene>
    <name evidence="5" type="ORF">GHC57_00240</name>
</gene>
<feature type="domain" description="ABC transporter" evidence="4">
    <location>
        <begin position="19"/>
        <end position="256"/>
    </location>
</feature>
<dbReference type="Gene3D" id="3.40.50.300">
    <property type="entry name" value="P-loop containing nucleotide triphosphate hydrolases"/>
    <property type="match status" value="1"/>
</dbReference>
<evidence type="ECO:0000259" key="4">
    <source>
        <dbReference type="PROSITE" id="PS50893"/>
    </source>
</evidence>
<dbReference type="EMBL" id="WIVE01000001">
    <property type="protein sequence ID" value="MQX34937.1"/>
    <property type="molecule type" value="Genomic_DNA"/>
</dbReference>
<keyword evidence="6" id="KW-1185">Reference proteome</keyword>
<dbReference type="PANTHER" id="PTHR43023">
    <property type="entry name" value="PROTEIN TRIGALACTOSYLDIACYLGLYCEROL 3, CHLOROPLASTIC"/>
    <property type="match status" value="1"/>
</dbReference>
<dbReference type="Proteomes" id="UP000434582">
    <property type="component" value="Unassembled WGS sequence"/>
</dbReference>
<dbReference type="PROSITE" id="PS00211">
    <property type="entry name" value="ABC_TRANSPORTER_1"/>
    <property type="match status" value="1"/>
</dbReference>
<dbReference type="GO" id="GO:0016887">
    <property type="term" value="F:ATP hydrolysis activity"/>
    <property type="evidence" value="ECO:0007669"/>
    <property type="project" value="InterPro"/>
</dbReference>
<keyword evidence="2" id="KW-0547">Nucleotide-binding</keyword>
<reference evidence="5 6" key="1">
    <citation type="submission" date="2019-10" db="EMBL/GenBank/DDBJ databases">
        <title>Draft whole-genome sequence of the purple nonsulfur photosynthetic bacterium Roseospira navarrensis DSM 15114.</title>
        <authorList>
            <person name="Kyndt J.A."/>
            <person name="Meyer T.E."/>
        </authorList>
    </citation>
    <scope>NUCLEOTIDE SEQUENCE [LARGE SCALE GENOMIC DNA]</scope>
    <source>
        <strain evidence="5 6">DSM 15114</strain>
    </source>
</reference>
<accession>A0A7X1ZCL5</accession>
<protein>
    <submittedName>
        <fullName evidence="5">ATP-binding cassette domain-containing protein</fullName>
    </submittedName>
</protein>
<evidence type="ECO:0000313" key="6">
    <source>
        <dbReference type="Proteomes" id="UP000434582"/>
    </source>
</evidence>
<sequence>MTGPTAPKTTGETNAPPKIRLRGVRKRFGANVVLDGIDLDITAGESLVVIGGSGTGKSVLLKCVLGLLRPDEGSIEIDGEETVGLSGRARDRVNAHIGMLFQGAALFDSLPVWENVAFGLIQGRRGKREDARARAMACLDEVGLPDRVADLFPSEMSGGMQKRVGLARAIAAQPDIVFFDEPTTGLDPIMADVINDLIVATTKELGATALSITHDMASATKIGDRIAMLYKGKLIWVGAAKDVFDSGNAHVDQFVHGRADGPITQEAEAD</sequence>
<proteinExistence type="predicted"/>
<dbReference type="InterPro" id="IPR003593">
    <property type="entry name" value="AAA+_ATPase"/>
</dbReference>
<comment type="caution">
    <text evidence="5">The sequence shown here is derived from an EMBL/GenBank/DDBJ whole genome shotgun (WGS) entry which is preliminary data.</text>
</comment>
<evidence type="ECO:0000256" key="2">
    <source>
        <dbReference type="ARBA" id="ARBA00022741"/>
    </source>
</evidence>
<name>A0A7X1ZCL5_9PROT</name>